<keyword evidence="11 13" id="KW-0539">Nucleus</keyword>
<evidence type="ECO:0000313" key="17">
    <source>
        <dbReference type="EMBL" id="TKC45376.1"/>
    </source>
</evidence>
<evidence type="ECO:0000256" key="3">
    <source>
        <dbReference type="ARBA" id="ARBA00004286"/>
    </source>
</evidence>
<feature type="region of interest" description="Disordered" evidence="14">
    <location>
        <begin position="226"/>
        <end position="272"/>
    </location>
</feature>
<keyword evidence="12 13" id="KW-0544">Nucleosome core</keyword>
<dbReference type="SUPFAM" id="SSF52540">
    <property type="entry name" value="P-loop containing nucleoside triphosphate hydrolases"/>
    <property type="match status" value="1"/>
</dbReference>
<dbReference type="Gene3D" id="3.40.50.300">
    <property type="entry name" value="P-loop containing nucleotide triphosphate hydrolases"/>
    <property type="match status" value="1"/>
</dbReference>
<dbReference type="PANTHER" id="PTHR14690:SF6">
    <property type="entry name" value="IQ AND AAA DOMAIN-CONTAINING PROTEIN 1-LIKE"/>
    <property type="match status" value="1"/>
</dbReference>
<dbReference type="Proteomes" id="UP000308365">
    <property type="component" value="Unassembled WGS sequence"/>
</dbReference>
<protein>
    <recommendedName>
        <fullName evidence="13">Histone H2B</fullName>
    </recommendedName>
</protein>
<feature type="region of interest" description="Disordered" evidence="14">
    <location>
        <begin position="1"/>
        <end position="60"/>
    </location>
</feature>
<feature type="domain" description="Core Histone H2A/H2B/H3" evidence="16">
    <location>
        <begin position="51"/>
        <end position="127"/>
    </location>
</feature>
<comment type="caution">
    <text evidence="17">The sequence shown here is derived from an EMBL/GenBank/DDBJ whole genome shotgun (WGS) entry which is preliminary data.</text>
</comment>
<name>A0A4U1F9G0_MONMO</name>
<feature type="region of interest" description="Disordered" evidence="14">
    <location>
        <begin position="471"/>
        <end position="504"/>
    </location>
</feature>
<dbReference type="GO" id="GO:0000786">
    <property type="term" value="C:nucleosome"/>
    <property type="evidence" value="ECO:0007669"/>
    <property type="project" value="UniProtKB-KW"/>
</dbReference>
<dbReference type="SMART" id="SM00427">
    <property type="entry name" value="H2B"/>
    <property type="match status" value="1"/>
</dbReference>
<dbReference type="AlphaFoldDB" id="A0A4U1F9G0"/>
<dbReference type="InterPro" id="IPR009072">
    <property type="entry name" value="Histone-fold"/>
</dbReference>
<evidence type="ECO:0000256" key="11">
    <source>
        <dbReference type="ARBA" id="ARBA00023242"/>
    </source>
</evidence>
<feature type="domain" description="ATPase AAA-type core" evidence="15">
    <location>
        <begin position="731"/>
        <end position="768"/>
    </location>
</feature>
<gene>
    <name evidence="17" type="ORF">EI555_005638</name>
</gene>
<dbReference type="GO" id="GO:0005524">
    <property type="term" value="F:ATP binding"/>
    <property type="evidence" value="ECO:0007669"/>
    <property type="project" value="InterPro"/>
</dbReference>
<evidence type="ECO:0000256" key="1">
    <source>
        <dbReference type="ARBA" id="ARBA00002001"/>
    </source>
</evidence>
<evidence type="ECO:0000256" key="2">
    <source>
        <dbReference type="ARBA" id="ARBA00004123"/>
    </source>
</evidence>
<evidence type="ECO:0000256" key="7">
    <source>
        <dbReference type="ARBA" id="ARBA00022481"/>
    </source>
</evidence>
<keyword evidence="7" id="KW-0488">Methylation</keyword>
<dbReference type="InterPro" id="IPR003959">
    <property type="entry name" value="ATPase_AAA_core"/>
</dbReference>
<evidence type="ECO:0000313" key="18">
    <source>
        <dbReference type="Proteomes" id="UP000308365"/>
    </source>
</evidence>
<keyword evidence="8" id="KW-1017">Isopeptide bond</keyword>
<keyword evidence="6 13" id="KW-0158">Chromosome</keyword>
<organism evidence="17 18">
    <name type="scientific">Monodon monoceros</name>
    <name type="common">Narwhal</name>
    <name type="synonym">Ceratodon monodon</name>
    <dbReference type="NCBI Taxonomy" id="40151"/>
    <lineage>
        <taxon>Eukaryota</taxon>
        <taxon>Metazoa</taxon>
        <taxon>Chordata</taxon>
        <taxon>Craniata</taxon>
        <taxon>Vertebrata</taxon>
        <taxon>Euteleostomi</taxon>
        <taxon>Mammalia</taxon>
        <taxon>Eutheria</taxon>
        <taxon>Laurasiatheria</taxon>
        <taxon>Artiodactyla</taxon>
        <taxon>Whippomorpha</taxon>
        <taxon>Cetacea</taxon>
        <taxon>Odontoceti</taxon>
        <taxon>Monodontidae</taxon>
        <taxon>Monodon</taxon>
    </lineage>
</organism>
<dbReference type="SUPFAM" id="SSF47113">
    <property type="entry name" value="Histone-fold"/>
    <property type="match status" value="1"/>
</dbReference>
<dbReference type="PRINTS" id="PR00621">
    <property type="entry name" value="HISTONEH2B"/>
</dbReference>
<evidence type="ECO:0000256" key="8">
    <source>
        <dbReference type="ARBA" id="ARBA00022499"/>
    </source>
</evidence>
<evidence type="ECO:0000256" key="12">
    <source>
        <dbReference type="ARBA" id="ARBA00023269"/>
    </source>
</evidence>
<dbReference type="InterPro" id="IPR055333">
    <property type="entry name" value="HISTONE_H2B_site"/>
</dbReference>
<evidence type="ECO:0000256" key="10">
    <source>
        <dbReference type="ARBA" id="ARBA00023125"/>
    </source>
</evidence>
<evidence type="ECO:0000259" key="16">
    <source>
        <dbReference type="Pfam" id="PF00125"/>
    </source>
</evidence>
<feature type="compositionally biased region" description="Low complexity" evidence="14">
    <location>
        <begin position="232"/>
        <end position="242"/>
    </location>
</feature>
<feature type="non-terminal residue" evidence="17">
    <location>
        <position position="952"/>
    </location>
</feature>
<dbReference type="PANTHER" id="PTHR14690">
    <property type="entry name" value="IQ MOTIF CONTAINING WITH AAA DOMAIN 1"/>
    <property type="match status" value="1"/>
</dbReference>
<evidence type="ECO:0000256" key="13">
    <source>
        <dbReference type="RuleBase" id="RU000451"/>
    </source>
</evidence>
<feature type="compositionally biased region" description="Basic and acidic residues" evidence="14">
    <location>
        <begin position="471"/>
        <end position="486"/>
    </location>
</feature>
<comment type="similarity">
    <text evidence="4 13">Belongs to the histone H2B family.</text>
</comment>
<dbReference type="PROSITE" id="PS00357">
    <property type="entry name" value="HISTONE_H2B"/>
    <property type="match status" value="1"/>
</dbReference>
<comment type="function">
    <text evidence="1">Core component of nucleosome. Nucleosomes wrap and compact DNA into chromatin, limiting DNA accessibility to the cellular machineries which require DNA as a template. Histones thereby play a central role in transcription regulation, DNA repair, DNA replication and chromosomal stability. DNA accessibility is regulated via a complex set of post-translational modifications of histones, also called histone code, and nucleosome remodeling.</text>
</comment>
<dbReference type="Gene3D" id="1.10.20.10">
    <property type="entry name" value="Histone, subunit A"/>
    <property type="match status" value="1"/>
</dbReference>
<dbReference type="GO" id="GO:0003677">
    <property type="term" value="F:DNA binding"/>
    <property type="evidence" value="ECO:0007669"/>
    <property type="project" value="UniProtKB-KW"/>
</dbReference>
<dbReference type="FunFam" id="1.10.20.10:FF:000016">
    <property type="entry name" value="Histone H2B"/>
    <property type="match status" value="1"/>
</dbReference>
<reference evidence="18" key="1">
    <citation type="journal article" date="2019" name="IScience">
        <title>Narwhal Genome Reveals Long-Term Low Genetic Diversity despite Current Large Abundance Size.</title>
        <authorList>
            <person name="Westbury M.V."/>
            <person name="Petersen B."/>
            <person name="Garde E."/>
            <person name="Heide-Jorgensen M.P."/>
            <person name="Lorenzen E.D."/>
        </authorList>
    </citation>
    <scope>NUCLEOTIDE SEQUENCE [LARGE SCALE GENOMIC DNA]</scope>
</reference>
<accession>A0A4U1F9G0</accession>
<dbReference type="InterPro" id="IPR007125">
    <property type="entry name" value="H2A/H2B/H3"/>
</dbReference>
<keyword evidence="9" id="KW-0832">Ubl conjugation</keyword>
<evidence type="ECO:0000256" key="14">
    <source>
        <dbReference type="SAM" id="MobiDB-lite"/>
    </source>
</evidence>
<feature type="compositionally biased region" description="Basic and acidic residues" evidence="14">
    <location>
        <begin position="14"/>
        <end position="26"/>
    </location>
</feature>
<dbReference type="GO" id="GO:0005634">
    <property type="term" value="C:nucleus"/>
    <property type="evidence" value="ECO:0007669"/>
    <property type="project" value="UniProtKB-SubCell"/>
</dbReference>
<dbReference type="FunFam" id="1.10.8.60:FF:000199">
    <property type="entry name" value="IQ motif containing with AAA domain 1"/>
    <property type="match status" value="1"/>
</dbReference>
<feature type="non-terminal residue" evidence="17">
    <location>
        <position position="1"/>
    </location>
</feature>
<dbReference type="GO" id="GO:0030527">
    <property type="term" value="F:structural constituent of chromatin"/>
    <property type="evidence" value="ECO:0007669"/>
    <property type="project" value="InterPro"/>
</dbReference>
<evidence type="ECO:0000256" key="4">
    <source>
        <dbReference type="ARBA" id="ARBA00006846"/>
    </source>
</evidence>
<dbReference type="InterPro" id="IPR052267">
    <property type="entry name" value="N-DRC_Component"/>
</dbReference>
<evidence type="ECO:0000256" key="5">
    <source>
        <dbReference type="ARBA" id="ARBA00011538"/>
    </source>
</evidence>
<dbReference type="GO" id="GO:0016887">
    <property type="term" value="F:ATP hydrolysis activity"/>
    <property type="evidence" value="ECO:0007669"/>
    <property type="project" value="InterPro"/>
</dbReference>
<evidence type="ECO:0000256" key="9">
    <source>
        <dbReference type="ARBA" id="ARBA00022843"/>
    </source>
</evidence>
<feature type="region of interest" description="Disordered" evidence="14">
    <location>
        <begin position="284"/>
        <end position="363"/>
    </location>
</feature>
<evidence type="ECO:0000256" key="6">
    <source>
        <dbReference type="ARBA" id="ARBA00022454"/>
    </source>
</evidence>
<dbReference type="EMBL" id="RWIC01000331">
    <property type="protein sequence ID" value="TKC45376.1"/>
    <property type="molecule type" value="Genomic_DNA"/>
</dbReference>
<dbReference type="InterPro" id="IPR000558">
    <property type="entry name" value="Histone_H2B"/>
</dbReference>
<evidence type="ECO:0000259" key="15">
    <source>
        <dbReference type="Pfam" id="PF00004"/>
    </source>
</evidence>
<feature type="compositionally biased region" description="Basic and acidic residues" evidence="14">
    <location>
        <begin position="330"/>
        <end position="345"/>
    </location>
</feature>
<sequence length="952" mass="106243">VLAPSPTWQAADFLKVHRGAEEEATRRTGTMSAEHGQPQQSGGRRGRSSGDKKSKKRSRRKETYSMYIYKVLKQVHPDIGISSKAMSIMNSFVNDVFERLAGEAARLAQYSGRTTLTSREIQTAVRLLLPGELAKHAVSEGTKAVTKYTSSKAYQRLWDSSHLILQELLGQKQPLLEPMPHRERQSFQYRLSSLYLYYLGLLRWFDTLYDQMVQPLLDGCWTAAGRRGGPRAGAQRRSGSRGPVRDPLPGPSAAGLKAHPGRPGGSNSQILPAGAVQRPEGVRAYAGRAPVQTRASVRRGELSNITPDGGHNPTAKGRAGQARQASSHLHVRDSEKGGGRLKDSGGRAAQVWKGYQQRKRTQQDRWTEMEFIGMLPSSSQVEQSGVMSQASLGRDVQRLLQTEKEFQSAAVKTHDALREMEGPDMKEKMKGQIRHALTGQFPDYPDESLGGSYLIFADKTPEQLKMELEVQVQESKKKDEKKSKEKKEKKKKKRKGEMTRKGEADTMLRVLPSKSIPVINAGHEEYTDLWKNRFDSLHPNQSFDSEILQVEKRKEVEQEIRIQVNELMRQELKSLRLAAGGKEQKTTACVLAFNQKKMGKKPEKRKKEEDLTPDRSVDSLFEELIIFGLLKKCETLALKDYVGDCLCLGSTLNLANKLPMPSLFDIRQNVALYGVLRLGERQEPDPNLVLPSLGPLASPDTMSPPLTPCRPLFPLSGSPDIHSMAPLILSILLVGPSGMGKKTLVKAVCTETGANLFDLSPGNLQGKRPGKTGVQTWVHIVVKVWVPDGISSSQTVTTEQDRAKLIGTTDRPQAAEMKGLCRTHERILLPRPDYASRCVLWKHMIEAQGVQVTQSLDISALAKVSDGYTPGCILQAIQAVLMERWLLQLSKRPLVASEILRHLAKLDPVYREEEESLEDRYFKTPLGEKRMKLIDDQDAAEEAKLVKEEKKR</sequence>
<dbReference type="Pfam" id="PF00004">
    <property type="entry name" value="AAA"/>
    <property type="match status" value="1"/>
</dbReference>
<comment type="subunit">
    <text evidence="5 13">The nucleosome is a histone octamer containing two molecules each of H2A, H2B, H3 and H4 assembled in one H3-H4 heterotetramer and two H2A-H2B heterodimers. The octamer wraps approximately 147 bp of DNA.</text>
</comment>
<dbReference type="InterPro" id="IPR027417">
    <property type="entry name" value="P-loop_NTPase"/>
</dbReference>
<comment type="subcellular location">
    <subcellularLocation>
        <location evidence="3">Chromosome</location>
    </subcellularLocation>
    <subcellularLocation>
        <location evidence="2 13">Nucleus</location>
    </subcellularLocation>
</comment>
<dbReference type="Pfam" id="PF00125">
    <property type="entry name" value="Histone"/>
    <property type="match status" value="1"/>
</dbReference>
<dbReference type="GO" id="GO:0046982">
    <property type="term" value="F:protein heterodimerization activity"/>
    <property type="evidence" value="ECO:0007669"/>
    <property type="project" value="InterPro"/>
</dbReference>
<proteinExistence type="inferred from homology"/>
<keyword evidence="10 13" id="KW-0238">DNA-binding</keyword>
<dbReference type="CDD" id="cd22910">
    <property type="entry name" value="HFD_H2B"/>
    <property type="match status" value="1"/>
</dbReference>